<dbReference type="Pfam" id="PF13580">
    <property type="entry name" value="SIS_2"/>
    <property type="match status" value="1"/>
</dbReference>
<dbReference type="PROSITE" id="PS51464">
    <property type="entry name" value="SIS"/>
    <property type="match status" value="1"/>
</dbReference>
<dbReference type="InterPro" id="IPR046348">
    <property type="entry name" value="SIS_dom_sf"/>
</dbReference>
<dbReference type="CDD" id="cd05013">
    <property type="entry name" value="SIS_RpiR"/>
    <property type="match status" value="1"/>
</dbReference>
<gene>
    <name evidence="2" type="ORF">OQ273_05320</name>
</gene>
<dbReference type="SUPFAM" id="SSF53697">
    <property type="entry name" value="SIS domain"/>
    <property type="match status" value="1"/>
</dbReference>
<dbReference type="AlphaFoldDB" id="A0A9X3ZGW9"/>
<accession>A0A9X3ZGW9</accession>
<dbReference type="InterPro" id="IPR050099">
    <property type="entry name" value="SIS_GmhA/DiaA_subfam"/>
</dbReference>
<dbReference type="NCBIfam" id="NF002805">
    <property type="entry name" value="PRK02947.1"/>
    <property type="match status" value="1"/>
</dbReference>
<dbReference type="PANTHER" id="PTHR30390:SF7">
    <property type="entry name" value="PHOSPHOHEPTOSE ISOMERASE"/>
    <property type="match status" value="1"/>
</dbReference>
<dbReference type="InterPro" id="IPR001347">
    <property type="entry name" value="SIS_dom"/>
</dbReference>
<comment type="caution">
    <text evidence="2">The sequence shown here is derived from an EMBL/GenBank/DDBJ whole genome shotgun (WGS) entry which is preliminary data.</text>
</comment>
<proteinExistence type="predicted"/>
<organism evidence="2 3">
    <name type="scientific">Hoeflea prorocentri</name>
    <dbReference type="NCBI Taxonomy" id="1922333"/>
    <lineage>
        <taxon>Bacteria</taxon>
        <taxon>Pseudomonadati</taxon>
        <taxon>Pseudomonadota</taxon>
        <taxon>Alphaproteobacteria</taxon>
        <taxon>Hyphomicrobiales</taxon>
        <taxon>Rhizobiaceae</taxon>
        <taxon>Hoeflea</taxon>
    </lineage>
</organism>
<dbReference type="RefSeq" id="WP_267989434.1">
    <property type="nucleotide sequence ID" value="NZ_JAPJZI010000001.1"/>
</dbReference>
<dbReference type="InterPro" id="IPR035472">
    <property type="entry name" value="RpiR-like_SIS"/>
</dbReference>
<feature type="domain" description="SIS" evidence="1">
    <location>
        <begin position="34"/>
        <end position="221"/>
    </location>
</feature>
<dbReference type="EMBL" id="JAPJZI010000001">
    <property type="protein sequence ID" value="MDA5397990.1"/>
    <property type="molecule type" value="Genomic_DNA"/>
</dbReference>
<evidence type="ECO:0000313" key="3">
    <source>
        <dbReference type="Proteomes" id="UP001151234"/>
    </source>
</evidence>
<dbReference type="Proteomes" id="UP001151234">
    <property type="component" value="Unassembled WGS sequence"/>
</dbReference>
<dbReference type="GO" id="GO:1901135">
    <property type="term" value="P:carbohydrate derivative metabolic process"/>
    <property type="evidence" value="ECO:0007669"/>
    <property type="project" value="InterPro"/>
</dbReference>
<keyword evidence="3" id="KW-1185">Reference proteome</keyword>
<protein>
    <submittedName>
        <fullName evidence="2">SIS domain-containing protein</fullName>
    </submittedName>
</protein>
<sequence>MTNISQRYLNTVIERLQKVSDTQADAISQAAEICAAAIMDDKLVFTFGTGHGSFAAMEMFPRTGTVTGFRPIVESSMISFHRVLGDGGARQYRFIHGQEGYGDAILSSHQTVPGDAMLIFSHSGLNAVTLDIAVDAKERGMKLIGVTSVPHSSSTPSRHTCGKRLFELADVVIDTGVPKGDAGIEIEGLKYRVGATSTSIAIAVGQAINAATAEILVEKGHEPFVMVSPNTAEKAEANKQNDKNYAELWRRLKMR</sequence>
<reference evidence="2" key="1">
    <citation type="submission" date="2022-11" db="EMBL/GenBank/DDBJ databases">
        <title>Draft genome sequence of Hoeflea poritis E7-10 and Hoeflea prorocentri PM5-8, separated from scleractinian coral Porites lutea and marine dinoflagellate.</title>
        <authorList>
            <person name="Zhang G."/>
            <person name="Wei Q."/>
            <person name="Cai L."/>
        </authorList>
    </citation>
    <scope>NUCLEOTIDE SEQUENCE</scope>
    <source>
        <strain evidence="2">PM5-8</strain>
    </source>
</reference>
<evidence type="ECO:0000313" key="2">
    <source>
        <dbReference type="EMBL" id="MDA5397990.1"/>
    </source>
</evidence>
<name>A0A9X3ZGW9_9HYPH</name>
<evidence type="ECO:0000259" key="1">
    <source>
        <dbReference type="PROSITE" id="PS51464"/>
    </source>
</evidence>
<dbReference type="Gene3D" id="3.40.50.10490">
    <property type="entry name" value="Glucose-6-phosphate isomerase like protein, domain 1"/>
    <property type="match status" value="1"/>
</dbReference>
<dbReference type="PANTHER" id="PTHR30390">
    <property type="entry name" value="SEDOHEPTULOSE 7-PHOSPHATE ISOMERASE / DNAA INITIATOR-ASSOCIATING FACTOR FOR REPLICATION INITIATION"/>
    <property type="match status" value="1"/>
</dbReference>
<dbReference type="GO" id="GO:0097367">
    <property type="term" value="F:carbohydrate derivative binding"/>
    <property type="evidence" value="ECO:0007669"/>
    <property type="project" value="InterPro"/>
</dbReference>